<dbReference type="Proteomes" id="UP000057910">
    <property type="component" value="Unassembled WGS sequence"/>
</dbReference>
<comment type="caution">
    <text evidence="1">The sequence shown here is derived from an EMBL/GenBank/DDBJ whole genome shotgun (WGS) entry which is preliminary data.</text>
</comment>
<proteinExistence type="predicted"/>
<evidence type="ECO:0000313" key="1">
    <source>
        <dbReference type="EMBL" id="KVN88864.1"/>
    </source>
</evidence>
<organism evidence="1 2">
    <name type="scientific">Burkholderia ubonensis</name>
    <dbReference type="NCBI Taxonomy" id="101571"/>
    <lineage>
        <taxon>Bacteria</taxon>
        <taxon>Pseudomonadati</taxon>
        <taxon>Pseudomonadota</taxon>
        <taxon>Betaproteobacteria</taxon>
        <taxon>Burkholderiales</taxon>
        <taxon>Burkholderiaceae</taxon>
        <taxon>Burkholderia</taxon>
        <taxon>Burkholderia cepacia complex</taxon>
    </lineage>
</organism>
<protein>
    <submittedName>
        <fullName evidence="1">Uncharacterized protein</fullName>
    </submittedName>
</protein>
<dbReference type="AlphaFoldDB" id="A0ABD4E5P8"/>
<accession>A0ABD4E5P8</accession>
<reference evidence="1 2" key="1">
    <citation type="submission" date="2015-11" db="EMBL/GenBank/DDBJ databases">
        <title>Expanding the genomic diversity of Burkholderia species for the development of highly accurate diagnostics.</title>
        <authorList>
            <person name="Sahl J."/>
            <person name="Keim P."/>
            <person name="Wagner D."/>
        </authorList>
    </citation>
    <scope>NUCLEOTIDE SEQUENCE [LARGE SCALE GENOMIC DNA]</scope>
    <source>
        <strain evidence="1 2">MSMB1585WGS</strain>
    </source>
</reference>
<name>A0ABD4E5P8_9BURK</name>
<sequence>MLMGSLGFIALLSMQERRDDALEAIGGPGWLRVIPAIVDEESVPVDREVHRNAPDAAIRTGVGTAQQADRKAQTSRHLADVREILRPVQAETEHA</sequence>
<dbReference type="EMBL" id="LPAD01000034">
    <property type="protein sequence ID" value="KVN88864.1"/>
    <property type="molecule type" value="Genomic_DNA"/>
</dbReference>
<evidence type="ECO:0000313" key="2">
    <source>
        <dbReference type="Proteomes" id="UP000057910"/>
    </source>
</evidence>
<gene>
    <name evidence="1" type="ORF">WJ68_04910</name>
</gene>